<proteinExistence type="predicted"/>
<comment type="caution">
    <text evidence="3">The sequence shown here is derived from an EMBL/GenBank/DDBJ whole genome shotgun (WGS) entry which is preliminary data.</text>
</comment>
<evidence type="ECO:0000313" key="3">
    <source>
        <dbReference type="EMBL" id="DAB37898.1"/>
    </source>
</evidence>
<feature type="transmembrane region" description="Helical" evidence="1">
    <location>
        <begin position="121"/>
        <end position="139"/>
    </location>
</feature>
<reference evidence="3 4" key="1">
    <citation type="journal article" date="2017" name="Front. Microbiol.">
        <title>Comparative Genomic Analysis of the Class Epsilonproteobacteria and Proposed Reclassification to Epsilonbacteraeota (phyl. nov.).</title>
        <authorList>
            <person name="Waite D.W."/>
            <person name="Vanwonterghem I."/>
            <person name="Rinke C."/>
            <person name="Parks D.H."/>
            <person name="Zhang Y."/>
            <person name="Takai K."/>
            <person name="Sievert S.M."/>
            <person name="Simon J."/>
            <person name="Campbell B.J."/>
            <person name="Hanson T.E."/>
            <person name="Woyke T."/>
            <person name="Klotz M.G."/>
            <person name="Hugenholtz P."/>
        </authorList>
    </citation>
    <scope>NUCLEOTIDE SEQUENCE [LARGE SCALE GENOMIC DNA]</scope>
    <source>
        <strain evidence="3">UBA12443</strain>
    </source>
</reference>
<feature type="transmembrane region" description="Helical" evidence="1">
    <location>
        <begin position="49"/>
        <end position="69"/>
    </location>
</feature>
<keyword evidence="1" id="KW-0812">Transmembrane</keyword>
<evidence type="ECO:0000259" key="2">
    <source>
        <dbReference type="Pfam" id="PF00689"/>
    </source>
</evidence>
<protein>
    <recommendedName>
        <fullName evidence="2">Cation-transporting P-type ATPase C-terminal domain-containing protein</fullName>
    </recommendedName>
</protein>
<accession>A0A2D3WBV5</accession>
<keyword evidence="1" id="KW-0472">Membrane</keyword>
<gene>
    <name evidence="3" type="ORF">CFH83_08740</name>
</gene>
<dbReference type="Pfam" id="PF00689">
    <property type="entry name" value="Cation_ATPase_C"/>
    <property type="match status" value="1"/>
</dbReference>
<organism evidence="3 4">
    <name type="scientific">Sulfuricurvum kujiense</name>
    <dbReference type="NCBI Taxonomy" id="148813"/>
    <lineage>
        <taxon>Bacteria</taxon>
        <taxon>Pseudomonadati</taxon>
        <taxon>Campylobacterota</taxon>
        <taxon>Epsilonproteobacteria</taxon>
        <taxon>Campylobacterales</taxon>
        <taxon>Sulfurimonadaceae</taxon>
        <taxon>Sulfuricurvum</taxon>
    </lineage>
</organism>
<dbReference type="InterPro" id="IPR006068">
    <property type="entry name" value="ATPase_P-typ_cation-transptr_C"/>
</dbReference>
<dbReference type="SUPFAM" id="SSF81665">
    <property type="entry name" value="Calcium ATPase, transmembrane domain M"/>
    <property type="match status" value="1"/>
</dbReference>
<dbReference type="Gene3D" id="1.20.1110.10">
    <property type="entry name" value="Calcium-transporting ATPase, transmembrane domain"/>
    <property type="match status" value="1"/>
</dbReference>
<feature type="transmembrane region" description="Helical" evidence="1">
    <location>
        <begin position="21"/>
        <end position="43"/>
    </location>
</feature>
<evidence type="ECO:0000313" key="4">
    <source>
        <dbReference type="Proteomes" id="UP000228859"/>
    </source>
</evidence>
<feature type="transmembrane region" description="Helical" evidence="1">
    <location>
        <begin position="89"/>
        <end position="109"/>
    </location>
</feature>
<feature type="domain" description="Cation-transporting P-type ATPase C-terminal" evidence="2">
    <location>
        <begin position="1"/>
        <end position="142"/>
    </location>
</feature>
<dbReference type="Proteomes" id="UP000228859">
    <property type="component" value="Unassembled WGS sequence"/>
</dbReference>
<dbReference type="AlphaFoldDB" id="A0A2D3WBV5"/>
<dbReference type="EMBL" id="DLUI01000124">
    <property type="protein sequence ID" value="DAB37898.1"/>
    <property type="molecule type" value="Genomic_DNA"/>
</dbReference>
<name>A0A2D3WBV5_9BACT</name>
<sequence>MMKRPLRASGKQFFDRAMLFRLGWFALVTASVTLGLFITLHTHNYPYEVILSATFTTVVAAQWITAILAQKESEPFLKNIRRSLSINPWLWGGISLGIVLQTIALYLLPEWFHVVPPSGEIFGYVAIALIAIFLLDEGYKWVEYSKK</sequence>
<evidence type="ECO:0000256" key="1">
    <source>
        <dbReference type="SAM" id="Phobius"/>
    </source>
</evidence>
<keyword evidence="1" id="KW-1133">Transmembrane helix</keyword>
<dbReference type="InterPro" id="IPR023298">
    <property type="entry name" value="ATPase_P-typ_TM_dom_sf"/>
</dbReference>